<feature type="domain" description="Borealin C-terminal" evidence="11">
    <location>
        <begin position="143"/>
        <end position="260"/>
    </location>
</feature>
<evidence type="ECO:0000256" key="1">
    <source>
        <dbReference type="ARBA" id="ARBA00004123"/>
    </source>
</evidence>
<name>T1GWM2_MEGSC</name>
<evidence type="ECO:0000256" key="7">
    <source>
        <dbReference type="ARBA" id="ARBA00023242"/>
    </source>
</evidence>
<dbReference type="GO" id="GO:0051233">
    <property type="term" value="C:spindle midzone"/>
    <property type="evidence" value="ECO:0007669"/>
    <property type="project" value="TreeGrafter"/>
</dbReference>
<keyword evidence="6" id="KW-0498">Mitosis</keyword>
<dbReference type="Pfam" id="PF10512">
    <property type="entry name" value="Borealin"/>
    <property type="match status" value="1"/>
</dbReference>
<dbReference type="PANTHER" id="PTHR16040">
    <property type="entry name" value="AUSTRALIN, ISOFORM A-RELATED"/>
    <property type="match status" value="1"/>
</dbReference>
<comment type="similarity">
    <text evidence="3">Belongs to the borealin family.</text>
</comment>
<evidence type="ECO:0000313" key="12">
    <source>
        <dbReference type="EnsemblMetazoa" id="MESCA008199-PA"/>
    </source>
</evidence>
<dbReference type="InterPro" id="IPR046466">
    <property type="entry name" value="Borealin_C"/>
</dbReference>
<dbReference type="AlphaFoldDB" id="T1GWM2"/>
<evidence type="ECO:0000256" key="5">
    <source>
        <dbReference type="ARBA" id="ARBA00022618"/>
    </source>
</evidence>
<keyword evidence="5" id="KW-0132">Cell division</keyword>
<dbReference type="InterPro" id="IPR018867">
    <property type="entry name" value="Cell_div_borealin"/>
</dbReference>
<accession>T1GWM2</accession>
<dbReference type="EnsemblMetazoa" id="MESCA008199-RA">
    <property type="protein sequence ID" value="MESCA008199-PA"/>
    <property type="gene ID" value="MESCA008199"/>
</dbReference>
<dbReference type="STRING" id="36166.T1GWM2"/>
<evidence type="ECO:0000256" key="8">
    <source>
        <dbReference type="ARBA" id="ARBA00023306"/>
    </source>
</evidence>
<feature type="compositionally biased region" description="Polar residues" evidence="10">
    <location>
        <begin position="91"/>
        <end position="103"/>
    </location>
</feature>
<feature type="compositionally biased region" description="Basic and acidic residues" evidence="10">
    <location>
        <begin position="163"/>
        <end position="172"/>
    </location>
</feature>
<keyword evidence="7" id="KW-0539">Nucleus</keyword>
<dbReference type="OMA" id="HENLQLI"/>
<evidence type="ECO:0000313" key="13">
    <source>
        <dbReference type="Proteomes" id="UP000015102"/>
    </source>
</evidence>
<organism evidence="12 13">
    <name type="scientific">Megaselia scalaris</name>
    <name type="common">Humpbacked fly</name>
    <name type="synonym">Phora scalaris</name>
    <dbReference type="NCBI Taxonomy" id="36166"/>
    <lineage>
        <taxon>Eukaryota</taxon>
        <taxon>Metazoa</taxon>
        <taxon>Ecdysozoa</taxon>
        <taxon>Arthropoda</taxon>
        <taxon>Hexapoda</taxon>
        <taxon>Insecta</taxon>
        <taxon>Pterygota</taxon>
        <taxon>Neoptera</taxon>
        <taxon>Endopterygota</taxon>
        <taxon>Diptera</taxon>
        <taxon>Brachycera</taxon>
        <taxon>Muscomorpha</taxon>
        <taxon>Platypezoidea</taxon>
        <taxon>Phoridae</taxon>
        <taxon>Megaseliini</taxon>
        <taxon>Megaselia</taxon>
    </lineage>
</organism>
<feature type="region of interest" description="Disordered" evidence="10">
    <location>
        <begin position="91"/>
        <end position="183"/>
    </location>
</feature>
<comment type="subcellular location">
    <subcellularLocation>
        <location evidence="2">Chromosome</location>
        <location evidence="2">Centromere</location>
    </subcellularLocation>
    <subcellularLocation>
        <location evidence="1">Nucleus</location>
    </subcellularLocation>
</comment>
<dbReference type="EMBL" id="CAQQ02196292">
    <property type="status" value="NOT_ANNOTATED_CDS"/>
    <property type="molecule type" value="Genomic_DNA"/>
</dbReference>
<keyword evidence="8" id="KW-0131">Cell cycle</keyword>
<protein>
    <recommendedName>
        <fullName evidence="11">Borealin C-terminal domain-containing protein</fullName>
    </recommendedName>
</protein>
<reference evidence="13" key="1">
    <citation type="submission" date="2013-02" db="EMBL/GenBank/DDBJ databases">
        <authorList>
            <person name="Hughes D."/>
        </authorList>
    </citation>
    <scope>NUCLEOTIDE SEQUENCE</scope>
    <source>
        <strain>Durham</strain>
        <strain evidence="13">NC isolate 2 -- Noor lab</strain>
    </source>
</reference>
<dbReference type="GO" id="GO:0032133">
    <property type="term" value="C:chromosome passenger complex"/>
    <property type="evidence" value="ECO:0007669"/>
    <property type="project" value="TreeGrafter"/>
</dbReference>
<evidence type="ECO:0000256" key="2">
    <source>
        <dbReference type="ARBA" id="ARBA00004584"/>
    </source>
</evidence>
<sequence>MPRTKVVNSKRNRNAGKEDKIKDFEMQLENNLMVFEMKARQENESISTLIENMINELPIDILKMKLTDLIALTNHKTISDVKSHIESQKAVSTSMMLSSTKVNSKTDDAKAKSRRSRSAGPPQGSILGSAMKYRNRPTAGEHASRAKLRTPMPAPRPRATSADNDKHCEPKTPPRSPSSPATWLRWPKPGEKIISVTGTPLVSHTAPEKFANVNIPVGDGVLSLRPKRLEDIDRSIVQKICPETMKQIKLLQSNLNRIMEFANLD</sequence>
<dbReference type="PANTHER" id="PTHR16040:SF7">
    <property type="entry name" value="AUSTRALIN, ISOFORM A-RELATED"/>
    <property type="match status" value="1"/>
</dbReference>
<dbReference type="EMBL" id="CAQQ02196293">
    <property type="status" value="NOT_ANNOTATED_CDS"/>
    <property type="molecule type" value="Genomic_DNA"/>
</dbReference>
<dbReference type="GO" id="GO:0000775">
    <property type="term" value="C:chromosome, centromeric region"/>
    <property type="evidence" value="ECO:0007669"/>
    <property type="project" value="UniProtKB-SubCell"/>
</dbReference>
<keyword evidence="13" id="KW-1185">Reference proteome</keyword>
<reference evidence="12" key="2">
    <citation type="submission" date="2015-06" db="UniProtKB">
        <authorList>
            <consortium name="EnsemblMetazoa"/>
        </authorList>
    </citation>
    <scope>IDENTIFICATION</scope>
</reference>
<dbReference type="HOGENOM" id="CLU_076983_0_0_1"/>
<evidence type="ECO:0000256" key="10">
    <source>
        <dbReference type="SAM" id="MobiDB-lite"/>
    </source>
</evidence>
<evidence type="ECO:0000256" key="6">
    <source>
        <dbReference type="ARBA" id="ARBA00022776"/>
    </source>
</evidence>
<evidence type="ECO:0000256" key="9">
    <source>
        <dbReference type="ARBA" id="ARBA00023328"/>
    </source>
</evidence>
<evidence type="ECO:0000256" key="3">
    <source>
        <dbReference type="ARBA" id="ARBA00009914"/>
    </source>
</evidence>
<proteinExistence type="inferred from homology"/>
<dbReference type="Proteomes" id="UP000015102">
    <property type="component" value="Unassembled WGS sequence"/>
</dbReference>
<keyword evidence="4" id="KW-0158">Chromosome</keyword>
<evidence type="ECO:0000256" key="4">
    <source>
        <dbReference type="ARBA" id="ARBA00022454"/>
    </source>
</evidence>
<keyword evidence="9" id="KW-0137">Centromere</keyword>
<evidence type="ECO:0000259" key="11">
    <source>
        <dbReference type="Pfam" id="PF10512"/>
    </source>
</evidence>
<dbReference type="GO" id="GO:0051301">
    <property type="term" value="P:cell division"/>
    <property type="evidence" value="ECO:0007669"/>
    <property type="project" value="UniProtKB-KW"/>
</dbReference>
<dbReference type="GO" id="GO:0000070">
    <property type="term" value="P:mitotic sister chromatid segregation"/>
    <property type="evidence" value="ECO:0007669"/>
    <property type="project" value="TreeGrafter"/>
</dbReference>
<dbReference type="GO" id="GO:0005634">
    <property type="term" value="C:nucleus"/>
    <property type="evidence" value="ECO:0007669"/>
    <property type="project" value="UniProtKB-SubCell"/>
</dbReference>